<evidence type="ECO:0000313" key="3">
    <source>
        <dbReference type="Proteomes" id="UP000007490"/>
    </source>
</evidence>
<evidence type="ECO:0000256" key="1">
    <source>
        <dbReference type="SAM" id="MobiDB-lite"/>
    </source>
</evidence>
<sequence>MKENSVISRSPLQERAKRETKSNKPKKQQVDVDETIVKKVFKKIDNKPRLAFWDHESAAVLHYLKETQPNFSMSAETAKLMRKAIKDEHPDIWRAVTTQLRDNKLDPQKNKE</sequence>
<dbReference type="GeneID" id="10277274"/>
<dbReference type="OrthoDB" id="70548at2157"/>
<dbReference type="KEGG" id="mel:Metbo_0825"/>
<dbReference type="eggNOG" id="arCOG04886">
    <property type="taxonomic scope" value="Archaea"/>
</dbReference>
<feature type="compositionally biased region" description="Basic and acidic residues" evidence="1">
    <location>
        <begin position="12"/>
        <end position="22"/>
    </location>
</feature>
<dbReference type="AlphaFoldDB" id="F0TBC5"/>
<reference evidence="3" key="1">
    <citation type="submission" date="2011-02" db="EMBL/GenBank/DDBJ databases">
        <title>Complete sequence of Methanobacterium sp. AL-21.</title>
        <authorList>
            <consortium name="US DOE Joint Genome Institute"/>
            <person name="Lucas S."/>
            <person name="Copeland A."/>
            <person name="Lapidus A."/>
            <person name="Cheng J.-F."/>
            <person name="Goodwin L."/>
            <person name="Pitluck S."/>
            <person name="Chertkov O."/>
            <person name="Detter J.C."/>
            <person name="Han C."/>
            <person name="Tapia R."/>
            <person name="Land M."/>
            <person name="Hauser L."/>
            <person name="Kyrpides N."/>
            <person name="Ivanova N."/>
            <person name="Mikhailova N."/>
            <person name="Pagani I."/>
            <person name="Cadillo-Quiroz H."/>
            <person name="Imachi H."/>
            <person name="Zinder S."/>
            <person name="Liu W."/>
            <person name="Woyke T."/>
        </authorList>
    </citation>
    <scope>NUCLEOTIDE SEQUENCE [LARGE SCALE GENOMIC DNA]</scope>
    <source>
        <strain evidence="3">AL-21</strain>
    </source>
</reference>
<proteinExistence type="predicted"/>
<keyword evidence="3" id="KW-1185">Reference proteome</keyword>
<dbReference type="HOGENOM" id="CLU_2140211_0_0_2"/>
<dbReference type="EMBL" id="CP002551">
    <property type="protein sequence ID" value="ADZ09076.1"/>
    <property type="molecule type" value="Genomic_DNA"/>
</dbReference>
<name>F0TBC5_METLA</name>
<organism evidence="2 3">
    <name type="scientific">Methanobacterium lacus (strain AL-21)</name>
    <dbReference type="NCBI Taxonomy" id="877455"/>
    <lineage>
        <taxon>Archaea</taxon>
        <taxon>Methanobacteriati</taxon>
        <taxon>Methanobacteriota</taxon>
        <taxon>Methanomada group</taxon>
        <taxon>Methanobacteria</taxon>
        <taxon>Methanobacteriales</taxon>
        <taxon>Methanobacteriaceae</taxon>
        <taxon>Methanobacterium</taxon>
    </lineage>
</organism>
<accession>F0TBC5</accession>
<reference evidence="2 3" key="2">
    <citation type="journal article" date="2014" name="Int. J. Syst. Evol. Microbiol.">
        <title>Methanobacterium paludis sp. nov. and a novel strain of Methanobacterium lacus isolated from northern peatlands.</title>
        <authorList>
            <person name="Cadillo-Quiroz H."/>
            <person name="Brauer S.L."/>
            <person name="Goodson N."/>
            <person name="Yavitt J.B."/>
            <person name="Zinder S.H."/>
        </authorList>
    </citation>
    <scope>NUCLEOTIDE SEQUENCE [LARGE SCALE GENOMIC DNA]</scope>
    <source>
        <strain evidence="2 3">AL-21</strain>
    </source>
</reference>
<evidence type="ECO:0000313" key="2">
    <source>
        <dbReference type="EMBL" id="ADZ09076.1"/>
    </source>
</evidence>
<gene>
    <name evidence="2" type="ordered locus">Metbo_0825</name>
</gene>
<dbReference type="RefSeq" id="WP_013644427.1">
    <property type="nucleotide sequence ID" value="NC_015216.1"/>
</dbReference>
<feature type="compositionally biased region" description="Polar residues" evidence="1">
    <location>
        <begin position="1"/>
        <end position="11"/>
    </location>
</feature>
<dbReference type="Proteomes" id="UP000007490">
    <property type="component" value="Chromosome"/>
</dbReference>
<protein>
    <submittedName>
        <fullName evidence="2">Uncharacterized protein</fullName>
    </submittedName>
</protein>
<feature type="region of interest" description="Disordered" evidence="1">
    <location>
        <begin position="1"/>
        <end position="30"/>
    </location>
</feature>